<name>E3HBL2_ILYPC</name>
<feature type="transmembrane region" description="Helical" evidence="2">
    <location>
        <begin position="49"/>
        <end position="70"/>
    </location>
</feature>
<sequence>MKVHDLIFKLSGQVDSSYKNFVKENKKLVGQMENLNKQTSTGIMNLKNFAGMAVGGGIIAGLTASINTFMDFEDQMLRVKSISGATEAQYKALTESSKELGRTTAFSATQVAEAQEYYAMAGYSVEQINKSLRPTLNLASASGEELGIVADIVSDSMSAFGLSADKTEEFADILAATATGANTSVSMMGESFKYAAPVANAFGLEVKDTARLIGIMANNGIKASQSGTTLRSALTSLNKVNNSQLKELGIDISDFGNADTMGKMKLLQNAFKGLTGDQKAMKAETIFGKQAYAGMLTILTATEEATSKLDNSLNNYSGSAERMAKINESGLGGSLRSMKSALEGISIEVGANLAPTISNFAEDIVALTGFLSENWDAVSSLTGAAITMFGVFKTGMFIQSLIGVFNSMSAAYATASAAQGGLTVAQWAYNAAVAAFPGTWIVAAIAAVAGAIFLLWKNFDKIKKWFSGWKGKKDDDKTAELDESNWASIDPDKYKNSELKGVDKTIGNAQSIVNNSQSSSTSNTKHTSIVLEDRRTIKIPEGADHAAINKQISDSNKDLLKEWEAMNKNNGRLAF</sequence>
<feature type="domain" description="Phage tail tape measure protein" evidence="3">
    <location>
        <begin position="95"/>
        <end position="288"/>
    </location>
</feature>
<keyword evidence="4" id="KW-0614">Plasmid</keyword>
<keyword evidence="2" id="KW-0472">Membrane</keyword>
<dbReference type="EMBL" id="CP002282">
    <property type="protein sequence ID" value="ADO83708.1"/>
    <property type="molecule type" value="Genomic_DNA"/>
</dbReference>
<proteinExistence type="predicted"/>
<dbReference type="OrthoDB" id="82080at2"/>
<dbReference type="AlphaFoldDB" id="E3HBL2"/>
<dbReference type="Pfam" id="PF10145">
    <property type="entry name" value="PhageMin_Tail"/>
    <property type="match status" value="1"/>
</dbReference>
<dbReference type="HOGENOM" id="CLU_473915_0_0_0"/>
<evidence type="ECO:0000313" key="5">
    <source>
        <dbReference type="Proteomes" id="UP000006875"/>
    </source>
</evidence>
<organism evidence="4 5">
    <name type="scientific">Ilyobacter polytropus (strain ATCC 51220 / DSM 2926 / LMG 16218 / CuHBu1)</name>
    <dbReference type="NCBI Taxonomy" id="572544"/>
    <lineage>
        <taxon>Bacteria</taxon>
        <taxon>Fusobacteriati</taxon>
        <taxon>Fusobacteriota</taxon>
        <taxon>Fusobacteriia</taxon>
        <taxon>Fusobacteriales</taxon>
        <taxon>Fusobacteriaceae</taxon>
        <taxon>Ilyobacter</taxon>
    </lineage>
</organism>
<dbReference type="NCBIfam" id="TIGR01760">
    <property type="entry name" value="tape_meas_TP901"/>
    <property type="match status" value="1"/>
</dbReference>
<evidence type="ECO:0000259" key="3">
    <source>
        <dbReference type="Pfam" id="PF10145"/>
    </source>
</evidence>
<gene>
    <name evidence="4" type="ordered locus">Ilyop_1937</name>
</gene>
<dbReference type="InterPro" id="IPR010090">
    <property type="entry name" value="Phage_tape_meas"/>
</dbReference>
<dbReference type="PANTHER" id="PTHR37813">
    <property type="entry name" value="FELS-2 PROPHAGE PROTEIN"/>
    <property type="match status" value="1"/>
</dbReference>
<dbReference type="PANTHER" id="PTHR37813:SF1">
    <property type="entry name" value="FELS-2 PROPHAGE PROTEIN"/>
    <property type="match status" value="1"/>
</dbReference>
<keyword evidence="1" id="KW-1188">Viral release from host cell</keyword>
<reference evidence="4 5" key="1">
    <citation type="journal article" date="2010" name="Stand. Genomic Sci.">
        <title>Complete genome sequence of Ilyobacter polytropus type strain (CuHbu1).</title>
        <authorList>
            <person name="Sikorski J."/>
            <person name="Chertkov O."/>
            <person name="Lapidus A."/>
            <person name="Nolan M."/>
            <person name="Lucas S."/>
            <person name="Del Rio T.G."/>
            <person name="Tice H."/>
            <person name="Cheng J.F."/>
            <person name="Tapia R."/>
            <person name="Han C."/>
            <person name="Goodwin L."/>
            <person name="Pitluck S."/>
            <person name="Liolios K."/>
            <person name="Ivanova N."/>
            <person name="Mavromatis K."/>
            <person name="Mikhailova N."/>
            <person name="Pati A."/>
            <person name="Chen A."/>
            <person name="Palaniappan K."/>
            <person name="Land M."/>
            <person name="Hauser L."/>
            <person name="Chang Y.J."/>
            <person name="Jeffries C.D."/>
            <person name="Brambilla E."/>
            <person name="Yasawong M."/>
            <person name="Rohde M."/>
            <person name="Pukall R."/>
            <person name="Spring S."/>
            <person name="Goker M."/>
            <person name="Woyke T."/>
            <person name="Bristow J."/>
            <person name="Eisen J.A."/>
            <person name="Markowitz V."/>
            <person name="Hugenholtz P."/>
            <person name="Kyrpides N.C."/>
            <person name="Klenk H.P."/>
        </authorList>
    </citation>
    <scope>NUCLEOTIDE SEQUENCE [LARGE SCALE GENOMIC DNA]</scope>
    <source>
        <strain evidence="5">ATCC 51220 / DSM 2926 / LMG 16218 / CuHBu1</strain>
        <plasmid evidence="5">pILYOP01</plasmid>
    </source>
</reference>
<keyword evidence="2" id="KW-1133">Transmembrane helix</keyword>
<dbReference type="KEGG" id="ipo:Ilyop_1937"/>
<feature type="transmembrane region" description="Helical" evidence="2">
    <location>
        <begin position="427"/>
        <end position="456"/>
    </location>
</feature>
<geneLocation type="plasmid" evidence="4 5">
    <name>pILYOP01</name>
</geneLocation>
<feature type="transmembrane region" description="Helical" evidence="2">
    <location>
        <begin position="396"/>
        <end position="415"/>
    </location>
</feature>
<keyword evidence="2" id="KW-0812">Transmembrane</keyword>
<evidence type="ECO:0000256" key="1">
    <source>
        <dbReference type="ARBA" id="ARBA00022612"/>
    </source>
</evidence>
<evidence type="ECO:0000313" key="4">
    <source>
        <dbReference type="EMBL" id="ADO83708.1"/>
    </source>
</evidence>
<accession>E3HBL2</accession>
<dbReference type="Proteomes" id="UP000006875">
    <property type="component" value="Plasmid pILYOP01"/>
</dbReference>
<protein>
    <submittedName>
        <fullName evidence="4">Phage tail tape measure protein, TP901 family</fullName>
    </submittedName>
</protein>
<dbReference type="RefSeq" id="WP_013388370.1">
    <property type="nucleotide sequence ID" value="NC_014633.1"/>
</dbReference>
<keyword evidence="5" id="KW-1185">Reference proteome</keyword>
<evidence type="ECO:0000256" key="2">
    <source>
        <dbReference type="SAM" id="Phobius"/>
    </source>
</evidence>